<feature type="transmembrane region" description="Helical" evidence="1">
    <location>
        <begin position="159"/>
        <end position="178"/>
    </location>
</feature>
<name>A0ABU8N0A6_9PSEU</name>
<dbReference type="EMBL" id="JBBEGL010000001">
    <property type="protein sequence ID" value="MEJ2885797.1"/>
    <property type="molecule type" value="Genomic_DNA"/>
</dbReference>
<feature type="transmembrane region" description="Helical" evidence="1">
    <location>
        <begin position="59"/>
        <end position="78"/>
    </location>
</feature>
<gene>
    <name evidence="2" type="ORF">WCD41_04995</name>
</gene>
<protein>
    <submittedName>
        <fullName evidence="2">DUF6239 family natural product biosynthesis protein</fullName>
    </submittedName>
</protein>
<keyword evidence="3" id="KW-1185">Reference proteome</keyword>
<evidence type="ECO:0000313" key="2">
    <source>
        <dbReference type="EMBL" id="MEJ2885797.1"/>
    </source>
</evidence>
<keyword evidence="1" id="KW-0472">Membrane</keyword>
<evidence type="ECO:0000256" key="1">
    <source>
        <dbReference type="SAM" id="Phobius"/>
    </source>
</evidence>
<sequence>MATAVPPPPPSGGAHDHGFDVPVVVGPMALDLLLTVGIVLAVAAIGLRPFLDARDEAPVARVATLGTAAAGVSLLLTAGPAEGMPTGGLAALGVAGLVIPFAAVRRDRPRLRRAAARVAPVAIAVAGVAALTATTTAALFAAAVALAWAAVLRAGPGRVLPAVAACGAVVVPGLLLGVTT</sequence>
<feature type="transmembrane region" description="Helical" evidence="1">
    <location>
        <begin position="116"/>
        <end position="147"/>
    </location>
</feature>
<reference evidence="2 3" key="1">
    <citation type="submission" date="2024-03" db="EMBL/GenBank/DDBJ databases">
        <title>Actinomycetospora sp. OC33-EN06, a novel actinomycete isolated from wild orchid (Aerides multiflora).</title>
        <authorList>
            <person name="Suriyachadkun C."/>
        </authorList>
    </citation>
    <scope>NUCLEOTIDE SEQUENCE [LARGE SCALE GENOMIC DNA]</scope>
    <source>
        <strain evidence="2 3">OC33-EN06</strain>
    </source>
</reference>
<comment type="caution">
    <text evidence="2">The sequence shown here is derived from an EMBL/GenBank/DDBJ whole genome shotgun (WGS) entry which is preliminary data.</text>
</comment>
<keyword evidence="1" id="KW-1133">Transmembrane helix</keyword>
<proteinExistence type="predicted"/>
<feature type="transmembrane region" description="Helical" evidence="1">
    <location>
        <begin position="28"/>
        <end position="47"/>
    </location>
</feature>
<accession>A0ABU8N0A6</accession>
<dbReference type="Pfam" id="PF19752">
    <property type="entry name" value="DUF6239"/>
    <property type="match status" value="1"/>
</dbReference>
<organism evidence="2 3">
    <name type="scientific">Actinomycetospora aeridis</name>
    <dbReference type="NCBI Taxonomy" id="3129231"/>
    <lineage>
        <taxon>Bacteria</taxon>
        <taxon>Bacillati</taxon>
        <taxon>Actinomycetota</taxon>
        <taxon>Actinomycetes</taxon>
        <taxon>Pseudonocardiales</taxon>
        <taxon>Pseudonocardiaceae</taxon>
        <taxon>Actinomycetospora</taxon>
    </lineage>
</organism>
<dbReference type="RefSeq" id="WP_337712257.1">
    <property type="nucleotide sequence ID" value="NZ_JBBEGL010000001.1"/>
</dbReference>
<feature type="transmembrane region" description="Helical" evidence="1">
    <location>
        <begin position="84"/>
        <end position="104"/>
    </location>
</feature>
<dbReference type="InterPro" id="IPR046206">
    <property type="entry name" value="DUF6239"/>
</dbReference>
<evidence type="ECO:0000313" key="3">
    <source>
        <dbReference type="Proteomes" id="UP001370100"/>
    </source>
</evidence>
<keyword evidence="1" id="KW-0812">Transmembrane</keyword>
<dbReference type="Proteomes" id="UP001370100">
    <property type="component" value="Unassembled WGS sequence"/>
</dbReference>